<gene>
    <name evidence="4" type="ORF">K489DRAFT_366005</name>
</gene>
<dbReference type="AlphaFoldDB" id="A0A6J3LPZ4"/>
<keyword evidence="1" id="KW-1133">Transmembrane helix</keyword>
<organism evidence="4">
    <name type="scientific">Dissoconium aciculare CBS 342.82</name>
    <dbReference type="NCBI Taxonomy" id="1314786"/>
    <lineage>
        <taxon>Eukaryota</taxon>
        <taxon>Fungi</taxon>
        <taxon>Dikarya</taxon>
        <taxon>Ascomycota</taxon>
        <taxon>Pezizomycotina</taxon>
        <taxon>Dothideomycetes</taxon>
        <taxon>Dothideomycetidae</taxon>
        <taxon>Mycosphaerellales</taxon>
        <taxon>Dissoconiaceae</taxon>
        <taxon>Dissoconium</taxon>
    </lineage>
</organism>
<feature type="transmembrane region" description="Helical" evidence="1">
    <location>
        <begin position="42"/>
        <end position="62"/>
    </location>
</feature>
<dbReference type="GO" id="GO:0016491">
    <property type="term" value="F:oxidoreductase activity"/>
    <property type="evidence" value="ECO:0007669"/>
    <property type="project" value="InterPro"/>
</dbReference>
<keyword evidence="1" id="KW-0472">Membrane</keyword>
<reference evidence="4" key="3">
    <citation type="submission" date="2025-08" db="UniProtKB">
        <authorList>
            <consortium name="RefSeq"/>
        </authorList>
    </citation>
    <scope>IDENTIFICATION</scope>
    <source>
        <strain evidence="4">CBS 342.82</strain>
    </source>
</reference>
<accession>A0A6J3LPZ4</accession>
<proteinExistence type="predicted"/>
<dbReference type="CDD" id="cd03507">
    <property type="entry name" value="Delta12-FADS-like"/>
    <property type="match status" value="1"/>
</dbReference>
<reference evidence="4" key="2">
    <citation type="submission" date="2020-04" db="EMBL/GenBank/DDBJ databases">
        <authorList>
            <consortium name="NCBI Genome Project"/>
        </authorList>
    </citation>
    <scope>NUCLEOTIDE SEQUENCE</scope>
    <source>
        <strain evidence="4">CBS 342.82</strain>
    </source>
</reference>
<feature type="transmembrane region" description="Helical" evidence="1">
    <location>
        <begin position="68"/>
        <end position="86"/>
    </location>
</feature>
<feature type="transmembrane region" description="Helical" evidence="1">
    <location>
        <begin position="98"/>
        <end position="119"/>
    </location>
</feature>
<dbReference type="Proteomes" id="UP000504637">
    <property type="component" value="Unplaced"/>
</dbReference>
<evidence type="ECO:0000313" key="3">
    <source>
        <dbReference type="Proteomes" id="UP000504637"/>
    </source>
</evidence>
<keyword evidence="3" id="KW-1185">Reference proteome</keyword>
<dbReference type="InterPro" id="IPR012171">
    <property type="entry name" value="Fatty_acid_desaturase"/>
</dbReference>
<sequence length="379" mass="42854">MAAASMKTSDTRPSLAQLRQTIPARCFQRSTLTSLSYVARDLTLVAAVATAACYIPSISLYWIRVLAWVAYGYIQGLLFTGVWIIAHECGHGALFDDSRLGDTIGFVLHSFLLVPYFSWKHSHAKHHRYANHLDKDTAFVPRREHEPSVSKWLHEALHLSEDTPLVTLILLIGHQILGWPIYLLMHATAGVNNFSAKADTAWSLESHFHPGSTMFSESQRMQILLSDLGLLAMGTLLWLAAQNFGWQILLLYGVPYLWVNHWIVAITFLHHNHPEAKHFEKTAWTFADGALNTVDRDFGLVGRKLFHGIIEFHVVHHLFPRMPFYHAEEATQAIASVLAPAYLRDTTPFYWALWDAFRSLDFVAPLEGAPGILVWHAKS</sequence>
<feature type="transmembrane region" description="Helical" evidence="1">
    <location>
        <begin position="247"/>
        <end position="269"/>
    </location>
</feature>
<feature type="transmembrane region" description="Helical" evidence="1">
    <location>
        <begin position="165"/>
        <end position="185"/>
    </location>
</feature>
<feature type="transmembrane region" description="Helical" evidence="1">
    <location>
        <begin position="223"/>
        <end position="241"/>
    </location>
</feature>
<keyword evidence="1" id="KW-0812">Transmembrane</keyword>
<dbReference type="InterPro" id="IPR005804">
    <property type="entry name" value="FA_desaturase_dom"/>
</dbReference>
<evidence type="ECO:0000259" key="2">
    <source>
        <dbReference type="Pfam" id="PF00487"/>
    </source>
</evidence>
<dbReference type="OrthoDB" id="1461976at2759"/>
<reference evidence="4" key="1">
    <citation type="submission" date="2020-01" db="EMBL/GenBank/DDBJ databases">
        <authorList>
            <consortium name="DOE Joint Genome Institute"/>
            <person name="Haridas S."/>
            <person name="Albert R."/>
            <person name="Binder M."/>
            <person name="Bloem J."/>
            <person name="Labutti K."/>
            <person name="Salamov A."/>
            <person name="Andreopoulos B."/>
            <person name="Baker S.E."/>
            <person name="Barry K."/>
            <person name="Bills G."/>
            <person name="Bluhm B.H."/>
            <person name="Cannon C."/>
            <person name="Castanera R."/>
            <person name="Culley D.E."/>
            <person name="Daum C."/>
            <person name="Ezra D."/>
            <person name="Gonzalez J.B."/>
            <person name="Henrissat B."/>
            <person name="Kuo A."/>
            <person name="Liang C."/>
            <person name="Lipzen A."/>
            <person name="Lutzoni F."/>
            <person name="Magnuson J."/>
            <person name="Mondo S."/>
            <person name="Nolan M."/>
            <person name="Ohm R."/>
            <person name="Pangilinan J."/>
            <person name="Park H.-J."/>
            <person name="Ramirez L."/>
            <person name="Alfaro M."/>
            <person name="Sun H."/>
            <person name="Tritt A."/>
            <person name="Yoshinaga Y."/>
            <person name="Zwiers L.-H."/>
            <person name="Turgeon B.G."/>
            <person name="Goodwin S.B."/>
            <person name="Spatafora J.W."/>
            <person name="Crous P.W."/>
            <person name="Grigoriev I.V."/>
        </authorList>
    </citation>
    <scope>NUCLEOTIDE SEQUENCE</scope>
    <source>
        <strain evidence="4">CBS 342.82</strain>
    </source>
</reference>
<dbReference type="Pfam" id="PF00487">
    <property type="entry name" value="FA_desaturase"/>
    <property type="match status" value="1"/>
</dbReference>
<dbReference type="PANTHER" id="PTHR32100">
    <property type="entry name" value="OMEGA-6 FATTY ACID DESATURASE, CHLOROPLASTIC"/>
    <property type="match status" value="1"/>
</dbReference>
<feature type="domain" description="Fatty acid desaturase" evidence="2">
    <location>
        <begin position="67"/>
        <end position="344"/>
    </location>
</feature>
<dbReference type="RefSeq" id="XP_033454759.1">
    <property type="nucleotide sequence ID" value="XM_033602735.1"/>
</dbReference>
<dbReference type="GO" id="GO:0006629">
    <property type="term" value="P:lipid metabolic process"/>
    <property type="evidence" value="ECO:0007669"/>
    <property type="project" value="InterPro"/>
</dbReference>
<dbReference type="GeneID" id="54360535"/>
<name>A0A6J3LPZ4_9PEZI</name>
<evidence type="ECO:0000256" key="1">
    <source>
        <dbReference type="SAM" id="Phobius"/>
    </source>
</evidence>
<evidence type="ECO:0000313" key="4">
    <source>
        <dbReference type="RefSeq" id="XP_033454759.1"/>
    </source>
</evidence>
<protein>
    <recommendedName>
        <fullName evidence="2">Fatty acid desaturase domain-containing protein</fullName>
    </recommendedName>
</protein>